<protein>
    <submittedName>
        <fullName evidence="2">Uncharacterized protein</fullName>
    </submittedName>
</protein>
<dbReference type="AlphaFoldDB" id="A0AAN8IQK3"/>
<sequence length="109" mass="11852">MMSESSPVVVWRQQRFPGSGLKALKMTTSRRSSVPKGAALAVGSSSGHAGPSSPTRRASLASANRRYSFAQLVFGTSTLIKQNFPVPPREWYSSDEEEENPDKGHSLEN</sequence>
<evidence type="ECO:0000256" key="1">
    <source>
        <dbReference type="SAM" id="MobiDB-lite"/>
    </source>
</evidence>
<dbReference type="Proteomes" id="UP001331761">
    <property type="component" value="Unassembled WGS sequence"/>
</dbReference>
<reference evidence="2 3" key="1">
    <citation type="submission" date="2019-10" db="EMBL/GenBank/DDBJ databases">
        <title>Assembly and Annotation for the nematode Trichostrongylus colubriformis.</title>
        <authorList>
            <person name="Martin J."/>
        </authorList>
    </citation>
    <scope>NUCLEOTIDE SEQUENCE [LARGE SCALE GENOMIC DNA]</scope>
    <source>
        <strain evidence="2">G859</strain>
        <tissue evidence="2">Whole worm</tissue>
    </source>
</reference>
<accession>A0AAN8IQK3</accession>
<organism evidence="2 3">
    <name type="scientific">Trichostrongylus colubriformis</name>
    <name type="common">Black scour worm</name>
    <dbReference type="NCBI Taxonomy" id="6319"/>
    <lineage>
        <taxon>Eukaryota</taxon>
        <taxon>Metazoa</taxon>
        <taxon>Ecdysozoa</taxon>
        <taxon>Nematoda</taxon>
        <taxon>Chromadorea</taxon>
        <taxon>Rhabditida</taxon>
        <taxon>Rhabditina</taxon>
        <taxon>Rhabditomorpha</taxon>
        <taxon>Strongyloidea</taxon>
        <taxon>Trichostrongylidae</taxon>
        <taxon>Trichostrongylus</taxon>
    </lineage>
</organism>
<gene>
    <name evidence="2" type="ORF">GCK32_013410</name>
</gene>
<evidence type="ECO:0000313" key="2">
    <source>
        <dbReference type="EMBL" id="KAK5978077.1"/>
    </source>
</evidence>
<keyword evidence="3" id="KW-1185">Reference proteome</keyword>
<feature type="region of interest" description="Disordered" evidence="1">
    <location>
        <begin position="27"/>
        <end position="59"/>
    </location>
</feature>
<feature type="region of interest" description="Disordered" evidence="1">
    <location>
        <begin position="84"/>
        <end position="109"/>
    </location>
</feature>
<proteinExistence type="predicted"/>
<evidence type="ECO:0000313" key="3">
    <source>
        <dbReference type="Proteomes" id="UP001331761"/>
    </source>
</evidence>
<comment type="caution">
    <text evidence="2">The sequence shown here is derived from an EMBL/GenBank/DDBJ whole genome shotgun (WGS) entry which is preliminary data.</text>
</comment>
<dbReference type="EMBL" id="WIXE01009838">
    <property type="protein sequence ID" value="KAK5978077.1"/>
    <property type="molecule type" value="Genomic_DNA"/>
</dbReference>
<feature type="compositionally biased region" description="Low complexity" evidence="1">
    <location>
        <begin position="43"/>
        <end position="54"/>
    </location>
</feature>
<name>A0AAN8IQK3_TRICO</name>